<evidence type="ECO:0000259" key="1">
    <source>
        <dbReference type="Pfam" id="PF01471"/>
    </source>
</evidence>
<dbReference type="InterPro" id="IPR013693">
    <property type="entry name" value="SpoIID/LytB_N"/>
</dbReference>
<evidence type="ECO:0000313" key="4">
    <source>
        <dbReference type="Proteomes" id="UP000231426"/>
    </source>
</evidence>
<comment type="caution">
    <text evidence="3">The sequence shown here is derived from an EMBL/GenBank/DDBJ whole genome shotgun (WGS) entry which is preliminary data.</text>
</comment>
<dbReference type="InterPro" id="IPR002477">
    <property type="entry name" value="Peptidoglycan-bd-like"/>
</dbReference>
<evidence type="ECO:0008006" key="5">
    <source>
        <dbReference type="Google" id="ProtNLM"/>
    </source>
</evidence>
<proteinExistence type="predicted"/>
<dbReference type="AlphaFoldDB" id="A0A2M6W752"/>
<protein>
    <recommendedName>
        <fullName evidence="5">Sporulation stage II protein D amidase enhancer LytB N-terminal domain-containing protein</fullName>
    </recommendedName>
</protein>
<reference evidence="4" key="1">
    <citation type="submission" date="2017-09" db="EMBL/GenBank/DDBJ databases">
        <title>Depth-based differentiation of microbial function through sediment-hosted aquifers and enrichment of novel symbionts in the deep terrestrial subsurface.</title>
        <authorList>
            <person name="Probst A.J."/>
            <person name="Ladd B."/>
            <person name="Jarett J.K."/>
            <person name="Geller-Mcgrath D.E."/>
            <person name="Sieber C.M.K."/>
            <person name="Emerson J.B."/>
            <person name="Anantharaman K."/>
            <person name="Thomas B.C."/>
            <person name="Malmstrom R."/>
            <person name="Stieglmeier M."/>
            <person name="Klingl A."/>
            <person name="Woyke T."/>
            <person name="Ryan C.M."/>
            <person name="Banfield J.F."/>
        </authorList>
    </citation>
    <scope>NUCLEOTIDE SEQUENCE [LARGE SCALE GENOMIC DNA]</scope>
</reference>
<feature type="domain" description="Peptidoglycan binding-like" evidence="1">
    <location>
        <begin position="190"/>
        <end position="252"/>
    </location>
</feature>
<accession>A0A2M6W752</accession>
<sequence length="718" mass="80078">MIKFCRYSKIISFFAIIGGVLFFLMPVKALDFTIPPFRDLNYLGSYVSQSVNDPITIKVGETKEVIVKIKNTGKTIWYPTGVNFVSAYTVDPNYRESVFVSANWIKKNQPAKITAVTKPSDIAEIKINLTAPSKTGDYVEKFYLAAENLTWIKSSYFYLKIKVIDVGVSVVQAQPSVYKFTRDLEAGIVGNDVKELQKYLNNNGFIVSVSGVGSVGKETTLFGALTKNALIKFQIANKISPAIGYFGPLTRNMVNKKIATPVTVVSESEENPVGNSALGGQDVAQEINTEYQANLAVMSARNIQTNGGDLIRFSVRYINDGTETWNNYLWQEAGSSKDDSSTSSEKIIVADPSWLTENKIFTKNEAVLPKQPMQVDFYFRAPITKGKYTVRFQLTANGHTLDGGTLELPVEVLIDAPAGYQMPIFSSARKLIDEPRIRVGLYKADVPVEFRSSFAYQVYAGEILKGVLFPNELVTLQYADGLYAFLGGNLDFNVREAIRMVPLETDNYFELVNYSRKVSWKGSKNFNLYRGVMEYKYSPKSDVPWVVNELQLDDYIAGIGETSNGAAMEYIKAILVAARSYAYYHINNGVPADQRTFDVYATTADQLYLGYNSEVIGPRIVQAERATRGEMVTYNNQPVVTPYFGHSDGRTRIWSQVWGGADKPWLQSVVCKYDSGAMFGHGVGMSAGDAASRADKDGWTYDQLLKYYYTGVQVDKIY</sequence>
<evidence type="ECO:0000259" key="2">
    <source>
        <dbReference type="Pfam" id="PF08486"/>
    </source>
</evidence>
<dbReference type="Pfam" id="PF01471">
    <property type="entry name" value="PG_binding_1"/>
    <property type="match status" value="1"/>
</dbReference>
<feature type="domain" description="Sporulation stage II protein D amidase enhancer LytB N-terminal" evidence="2">
    <location>
        <begin position="546"/>
        <end position="634"/>
    </location>
</feature>
<dbReference type="Gene3D" id="1.10.101.10">
    <property type="entry name" value="PGBD-like superfamily/PGBD"/>
    <property type="match status" value="1"/>
</dbReference>
<dbReference type="SUPFAM" id="SSF47090">
    <property type="entry name" value="PGBD-like"/>
    <property type="match status" value="1"/>
</dbReference>
<dbReference type="EMBL" id="PFBV01000003">
    <property type="protein sequence ID" value="PIT88611.1"/>
    <property type="molecule type" value="Genomic_DNA"/>
</dbReference>
<name>A0A2M6W752_9BACT</name>
<gene>
    <name evidence="3" type="ORF">COU29_02450</name>
</gene>
<evidence type="ECO:0000313" key="3">
    <source>
        <dbReference type="EMBL" id="PIT88611.1"/>
    </source>
</evidence>
<dbReference type="InterPro" id="IPR036366">
    <property type="entry name" value="PGBDSf"/>
</dbReference>
<dbReference type="Gene3D" id="2.60.40.10">
    <property type="entry name" value="Immunoglobulins"/>
    <property type="match status" value="2"/>
</dbReference>
<dbReference type="Proteomes" id="UP000231426">
    <property type="component" value="Unassembled WGS sequence"/>
</dbReference>
<dbReference type="InterPro" id="IPR036365">
    <property type="entry name" value="PGBD-like_sf"/>
</dbReference>
<dbReference type="InterPro" id="IPR013783">
    <property type="entry name" value="Ig-like_fold"/>
</dbReference>
<dbReference type="Pfam" id="PF08486">
    <property type="entry name" value="SpoIID"/>
    <property type="match status" value="1"/>
</dbReference>
<organism evidence="3 4">
    <name type="scientific">Candidatus Magasanikbacteria bacterium CG10_big_fil_rev_8_21_14_0_10_36_32</name>
    <dbReference type="NCBI Taxonomy" id="1974646"/>
    <lineage>
        <taxon>Bacteria</taxon>
        <taxon>Candidatus Magasanikiibacteriota</taxon>
    </lineage>
</organism>